<keyword evidence="1" id="KW-0812">Transmembrane</keyword>
<evidence type="ECO:0000313" key="2">
    <source>
        <dbReference type="EMBL" id="NYD70397.1"/>
    </source>
</evidence>
<name>A0A852SNM4_9MICO</name>
<keyword evidence="1" id="KW-0472">Membrane</keyword>
<sequence length="63" mass="6248">MSEYPLAFEVGPGRAVPSRVGDVVAAVVLLVLGAIGIAMLAFVSLFLAMVSDGCAPAPTATSA</sequence>
<accession>A0A852SNM4</accession>
<comment type="caution">
    <text evidence="2">The sequence shown here is derived from an EMBL/GenBank/DDBJ whole genome shotgun (WGS) entry which is preliminary data.</text>
</comment>
<dbReference type="Proteomes" id="UP000549913">
    <property type="component" value="Unassembled WGS sequence"/>
</dbReference>
<keyword evidence="1" id="KW-1133">Transmembrane helix</keyword>
<dbReference type="AlphaFoldDB" id="A0A852SNM4"/>
<gene>
    <name evidence="2" type="ORF">BJ984_001555</name>
</gene>
<evidence type="ECO:0000313" key="3">
    <source>
        <dbReference type="Proteomes" id="UP000549913"/>
    </source>
</evidence>
<organism evidence="2 3">
    <name type="scientific">Herbiconiux flava</name>
    <dbReference type="NCBI Taxonomy" id="881268"/>
    <lineage>
        <taxon>Bacteria</taxon>
        <taxon>Bacillati</taxon>
        <taxon>Actinomycetota</taxon>
        <taxon>Actinomycetes</taxon>
        <taxon>Micrococcales</taxon>
        <taxon>Microbacteriaceae</taxon>
        <taxon>Herbiconiux</taxon>
    </lineage>
</organism>
<dbReference type="EMBL" id="JACCBM010000001">
    <property type="protein sequence ID" value="NYD70397.1"/>
    <property type="molecule type" value="Genomic_DNA"/>
</dbReference>
<reference evidence="2 3" key="1">
    <citation type="submission" date="2020-07" db="EMBL/GenBank/DDBJ databases">
        <title>Sequencing the genomes of 1000 actinobacteria strains.</title>
        <authorList>
            <person name="Klenk H.-P."/>
        </authorList>
    </citation>
    <scope>NUCLEOTIDE SEQUENCE [LARGE SCALE GENOMIC DNA]</scope>
    <source>
        <strain evidence="2 3">DSM 26474</strain>
    </source>
</reference>
<protein>
    <submittedName>
        <fullName evidence="2">Uncharacterized protein</fullName>
    </submittedName>
</protein>
<dbReference type="RefSeq" id="WP_179547530.1">
    <property type="nucleotide sequence ID" value="NZ_BSEW01000001.1"/>
</dbReference>
<proteinExistence type="predicted"/>
<keyword evidence="3" id="KW-1185">Reference proteome</keyword>
<feature type="transmembrane region" description="Helical" evidence="1">
    <location>
        <begin position="23"/>
        <end position="48"/>
    </location>
</feature>
<evidence type="ECO:0000256" key="1">
    <source>
        <dbReference type="SAM" id="Phobius"/>
    </source>
</evidence>